<proteinExistence type="predicted"/>
<reference evidence="1" key="1">
    <citation type="journal article" date="2014" name="Int. J. Syst. Evol. Microbiol.">
        <title>Complete genome sequence of Corynebacterium casei LMG S-19264T (=DSM 44701T), isolated from a smear-ripened cheese.</title>
        <authorList>
            <consortium name="US DOE Joint Genome Institute (JGI-PGF)"/>
            <person name="Walter F."/>
            <person name="Albersmeier A."/>
            <person name="Kalinowski J."/>
            <person name="Ruckert C."/>
        </authorList>
    </citation>
    <scope>NUCLEOTIDE SEQUENCE</scope>
    <source>
        <strain evidence="1">CGMCC 1.12921</strain>
    </source>
</reference>
<organism evidence="1 2">
    <name type="scientific">Aquisalinus flavus</name>
    <dbReference type="NCBI Taxonomy" id="1526572"/>
    <lineage>
        <taxon>Bacteria</taxon>
        <taxon>Pseudomonadati</taxon>
        <taxon>Pseudomonadota</taxon>
        <taxon>Alphaproteobacteria</taxon>
        <taxon>Parvularculales</taxon>
        <taxon>Parvularculaceae</taxon>
        <taxon>Aquisalinus</taxon>
    </lineage>
</organism>
<dbReference type="EMBL" id="BMGH01000002">
    <property type="protein sequence ID" value="GGD19206.1"/>
    <property type="molecule type" value="Genomic_DNA"/>
</dbReference>
<comment type="caution">
    <text evidence="1">The sequence shown here is derived from an EMBL/GenBank/DDBJ whole genome shotgun (WGS) entry which is preliminary data.</text>
</comment>
<evidence type="ECO:0000313" key="1">
    <source>
        <dbReference type="EMBL" id="GGD19206.1"/>
    </source>
</evidence>
<gene>
    <name evidence="1" type="ORF">GCM10011342_29870</name>
</gene>
<dbReference type="Proteomes" id="UP000613582">
    <property type="component" value="Unassembled WGS sequence"/>
</dbReference>
<evidence type="ECO:0000313" key="2">
    <source>
        <dbReference type="Proteomes" id="UP000613582"/>
    </source>
</evidence>
<dbReference type="AlphaFoldDB" id="A0A8J2V3T3"/>
<keyword evidence="2" id="KW-1185">Reference proteome</keyword>
<accession>A0A8J2V3T3</accession>
<protein>
    <submittedName>
        <fullName evidence="1">Uncharacterized protein</fullName>
    </submittedName>
</protein>
<reference evidence="1" key="2">
    <citation type="submission" date="2020-09" db="EMBL/GenBank/DDBJ databases">
        <authorList>
            <person name="Sun Q."/>
            <person name="Zhou Y."/>
        </authorList>
    </citation>
    <scope>NUCLEOTIDE SEQUENCE</scope>
    <source>
        <strain evidence="1">CGMCC 1.12921</strain>
    </source>
</reference>
<name>A0A8J2V3T3_9PROT</name>
<sequence>MQRIMLVTAPVPCGCLVRRSGAGGRYGDWGACDAVADYFILEHVYRVSLILSSGGNLTVLSAIRTQPIYAYSMPDLTAFASA</sequence>